<evidence type="ECO:0000256" key="1">
    <source>
        <dbReference type="SAM" id="Coils"/>
    </source>
</evidence>
<feature type="compositionally biased region" description="Polar residues" evidence="2">
    <location>
        <begin position="1108"/>
        <end position="1132"/>
    </location>
</feature>
<keyword evidence="1" id="KW-0175">Coiled coil</keyword>
<comment type="caution">
    <text evidence="5">The sequence shown here is derived from an EMBL/GenBank/DDBJ whole genome shotgun (WGS) entry which is preliminary data.</text>
</comment>
<dbReference type="SMART" id="SM00072">
    <property type="entry name" value="GuKc"/>
    <property type="match status" value="1"/>
</dbReference>
<dbReference type="InterPro" id="IPR027417">
    <property type="entry name" value="P-loop_NTPase"/>
</dbReference>
<dbReference type="InterPro" id="IPR036034">
    <property type="entry name" value="PDZ_sf"/>
</dbReference>
<feature type="region of interest" description="Disordered" evidence="2">
    <location>
        <begin position="479"/>
        <end position="518"/>
    </location>
</feature>
<feature type="region of interest" description="Disordered" evidence="2">
    <location>
        <begin position="804"/>
        <end position="823"/>
    </location>
</feature>
<evidence type="ECO:0000313" key="6">
    <source>
        <dbReference type="Proteomes" id="UP001107558"/>
    </source>
</evidence>
<evidence type="ECO:0000259" key="3">
    <source>
        <dbReference type="PROSITE" id="PS50052"/>
    </source>
</evidence>
<dbReference type="InterPro" id="IPR053004">
    <property type="entry name" value="MAGUK_Signaling_Regulators"/>
</dbReference>
<feature type="region of interest" description="Disordered" evidence="2">
    <location>
        <begin position="763"/>
        <end position="789"/>
    </location>
</feature>
<dbReference type="PROSITE" id="PS50052">
    <property type="entry name" value="GUANYLATE_KINASE_2"/>
    <property type="match status" value="1"/>
</dbReference>
<dbReference type="GO" id="GO:0005886">
    <property type="term" value="C:plasma membrane"/>
    <property type="evidence" value="ECO:0007669"/>
    <property type="project" value="TreeGrafter"/>
</dbReference>
<feature type="compositionally biased region" description="Low complexity" evidence="2">
    <location>
        <begin position="493"/>
        <end position="516"/>
    </location>
</feature>
<feature type="region of interest" description="Disordered" evidence="2">
    <location>
        <begin position="606"/>
        <end position="626"/>
    </location>
</feature>
<dbReference type="OrthoDB" id="10067129at2759"/>
<dbReference type="SUPFAM" id="SSF50156">
    <property type="entry name" value="PDZ domain-like"/>
    <property type="match status" value="4"/>
</dbReference>
<dbReference type="Pfam" id="PF00625">
    <property type="entry name" value="Guanylate_kin"/>
    <property type="match status" value="1"/>
</dbReference>
<evidence type="ECO:0000256" key="2">
    <source>
        <dbReference type="SAM" id="MobiDB-lite"/>
    </source>
</evidence>
<dbReference type="Pfam" id="PF00595">
    <property type="entry name" value="PDZ"/>
    <property type="match status" value="3"/>
</dbReference>
<feature type="compositionally biased region" description="Basic and acidic residues" evidence="2">
    <location>
        <begin position="614"/>
        <end position="626"/>
    </location>
</feature>
<name>A0A9J6C0U8_POLVA</name>
<dbReference type="Gene3D" id="3.40.50.300">
    <property type="entry name" value="P-loop containing nucleotide triphosphate hydrolases"/>
    <property type="match status" value="1"/>
</dbReference>
<organism evidence="5 6">
    <name type="scientific">Polypedilum vanderplanki</name>
    <name type="common">Sleeping chironomid midge</name>
    <dbReference type="NCBI Taxonomy" id="319348"/>
    <lineage>
        <taxon>Eukaryota</taxon>
        <taxon>Metazoa</taxon>
        <taxon>Ecdysozoa</taxon>
        <taxon>Arthropoda</taxon>
        <taxon>Hexapoda</taxon>
        <taxon>Insecta</taxon>
        <taxon>Pterygota</taxon>
        <taxon>Neoptera</taxon>
        <taxon>Endopterygota</taxon>
        <taxon>Diptera</taxon>
        <taxon>Nematocera</taxon>
        <taxon>Chironomoidea</taxon>
        <taxon>Chironomidae</taxon>
        <taxon>Chironominae</taxon>
        <taxon>Polypedilum</taxon>
        <taxon>Polypedilum</taxon>
    </lineage>
</organism>
<dbReference type="Gene3D" id="2.30.30.40">
    <property type="entry name" value="SH3 Domains"/>
    <property type="match status" value="1"/>
</dbReference>
<dbReference type="InterPro" id="IPR008145">
    <property type="entry name" value="GK/Ca_channel_bsu"/>
</dbReference>
<dbReference type="Gene3D" id="2.30.42.10">
    <property type="match status" value="4"/>
</dbReference>
<feature type="domain" description="PDZ" evidence="4">
    <location>
        <begin position="356"/>
        <end position="436"/>
    </location>
</feature>
<dbReference type="EMBL" id="JADBJN010000002">
    <property type="protein sequence ID" value="KAG5675788.1"/>
    <property type="molecule type" value="Genomic_DNA"/>
</dbReference>
<evidence type="ECO:0000313" key="5">
    <source>
        <dbReference type="EMBL" id="KAG5675788.1"/>
    </source>
</evidence>
<dbReference type="PANTHER" id="PTHR46360">
    <property type="entry name" value="DISKS LARGE HOMOLOG 5"/>
    <property type="match status" value="1"/>
</dbReference>
<feature type="coiled-coil region" evidence="1">
    <location>
        <begin position="154"/>
        <end position="244"/>
    </location>
</feature>
<dbReference type="SMART" id="SM00228">
    <property type="entry name" value="PDZ"/>
    <property type="match status" value="4"/>
</dbReference>
<feature type="domain" description="PDZ" evidence="4">
    <location>
        <begin position="261"/>
        <end position="348"/>
    </location>
</feature>
<feature type="coiled-coil region" evidence="1">
    <location>
        <begin position="16"/>
        <end position="127"/>
    </location>
</feature>
<dbReference type="CDD" id="cd11860">
    <property type="entry name" value="SH3_DLG5"/>
    <property type="match status" value="1"/>
</dbReference>
<protein>
    <submittedName>
        <fullName evidence="5">Uncharacterized protein</fullName>
    </submittedName>
</protein>
<dbReference type="SUPFAM" id="SSF52540">
    <property type="entry name" value="P-loop containing nucleoside triphosphate hydrolases"/>
    <property type="match status" value="1"/>
</dbReference>
<feature type="compositionally biased region" description="Polar residues" evidence="2">
    <location>
        <begin position="804"/>
        <end position="819"/>
    </location>
</feature>
<feature type="region of interest" description="Disordered" evidence="2">
    <location>
        <begin position="838"/>
        <end position="898"/>
    </location>
</feature>
<keyword evidence="6" id="KW-1185">Reference proteome</keyword>
<dbReference type="PANTHER" id="PTHR46360:SF1">
    <property type="entry name" value="DISKS LARGE HOMOLOG 5"/>
    <property type="match status" value="1"/>
</dbReference>
<dbReference type="InterPro" id="IPR036028">
    <property type="entry name" value="SH3-like_dom_sf"/>
</dbReference>
<dbReference type="Proteomes" id="UP001107558">
    <property type="component" value="Chromosome 2"/>
</dbReference>
<dbReference type="GO" id="GO:0035331">
    <property type="term" value="P:negative regulation of hippo signaling"/>
    <property type="evidence" value="ECO:0007669"/>
    <property type="project" value="TreeGrafter"/>
</dbReference>
<reference evidence="5" key="1">
    <citation type="submission" date="2021-03" db="EMBL/GenBank/DDBJ databases">
        <title>Chromosome level genome of the anhydrobiotic midge Polypedilum vanderplanki.</title>
        <authorList>
            <person name="Yoshida Y."/>
            <person name="Kikawada T."/>
            <person name="Gusev O."/>
        </authorList>
    </citation>
    <scope>NUCLEOTIDE SEQUENCE</scope>
    <source>
        <strain evidence="5">NIAS01</strain>
        <tissue evidence="5">Whole body or cell culture</tissue>
    </source>
</reference>
<feature type="domain" description="Guanylate kinase-like" evidence="3">
    <location>
        <begin position="1420"/>
        <end position="1555"/>
    </location>
</feature>
<dbReference type="InterPro" id="IPR001478">
    <property type="entry name" value="PDZ"/>
</dbReference>
<feature type="compositionally biased region" description="Polar residues" evidence="2">
    <location>
        <begin position="851"/>
        <end position="862"/>
    </location>
</feature>
<proteinExistence type="predicted"/>
<feature type="domain" description="PDZ" evidence="4">
    <location>
        <begin position="979"/>
        <end position="1058"/>
    </location>
</feature>
<dbReference type="InterPro" id="IPR008144">
    <property type="entry name" value="Guanylate_kin-like_dom"/>
</dbReference>
<accession>A0A9J6C0U8</accession>
<feature type="region of interest" description="Disordered" evidence="2">
    <location>
        <begin position="435"/>
        <end position="464"/>
    </location>
</feature>
<feature type="compositionally biased region" description="Low complexity" evidence="2">
    <location>
        <begin position="838"/>
        <end position="850"/>
    </location>
</feature>
<dbReference type="PROSITE" id="PS50106">
    <property type="entry name" value="PDZ"/>
    <property type="match status" value="4"/>
</dbReference>
<feature type="region of interest" description="Disordered" evidence="2">
    <location>
        <begin position="1064"/>
        <end position="1132"/>
    </location>
</feature>
<sequence>MSRNCESSVCPHSLEFEFLNEKYREVLAQNNALREQLNSRMQDPIKYLKLCEELTKERNELKQQLTETEYEISQVLSERGTVLKENQSLSDKNEALRKEMDKILKSRDDFVKECESLRQKMETMRSRSEFLHSNEDLFSSKEKMAKYNLEVAEIERLKKMLDKSNSELARAMQESNIAKDRRDWAISEREKIVQERDSVRNLCDELRKERDTATSKLLAAIRDKDEAFKRIEQLNEKIVQLGKVKTESHELHKKPRANDYEEEIEVDVSGHIGINLDCGNENGDYNGNSFYPRVQFVEPGSIFYGKLQTNDYIQYVNGIDCSTLSQRMLFKHIKTSSPTCKMIVKRTKPIPKGIYNVELQLKNGNHGIVFENGIYIANIESNSPAYYQPLLLSVGDRVLQINEKSVEGIKSINEFNQIMMNIKGNEKLSLKIMKSGGGNDAPSSSMSSKGWSRMTNQSTQTDHGDLKRSIEMTNFLPIVPFIPPPPPSGDQDLSILNTSISSSSPNSSKSSSKFTPRNMLQKIRDVISNTNKENQENDAIAVLDSVLDSQDSLDVAAQEKSKKSKYKKNIAKSWPRAAMALHDSGKSHSGTVVFNKKKERPRLYLIPTDDQPSQDDRKDPVAEKLSAEQQKAVDTLFQPPKPPIVTHSNRNSNPVPKSHLFMQNNAIPPRSTLPSKSPIYMHTIYEPSSNNGNKVFHNRLSLNLSNAPPNPHFSPNTFIPIKTSSSIESTTIGKSPLNHSKDDGIDYTSQKFNRYLNNYSTSKYDNVSDGDNLSSGGVSQQDSLNNASIGTLPSHLRAQSINRVQGSPSGFNTKSSSSPYRHLSPLLFPPNDIVSSPSHLSSLHNSQHSSVDYTYSSKGRTQLSREEMSAFQPLSGGSSSSYHQESGTFPRKVKPFKMTPPNQVGLPLAYSPLERTKPIKISNNSLDYCSTPDRSSPMPTFQIQIIKPGRNININKRNSMPAYGKGYKGYMPNIGEKRRVDIEKSEKPLGISIRCRNNRGIFVSHVGENSIASQVGLQVGDQLLEFCGINMRSATYDLAAKFLRQCGNSITMLVQYNPEKYEELSTSDENVSRSDDSSTPQNSPKAARSVISTESTPSSSKRMSSVPPQDSTGTIKSHRSTILGQVPQNKASSVVSATNSNQLQHMMPGNSSTLGKEQPRVVYIDKRKNPNLGVSLLGGNAYGIFIHSVQKDSIADFRVGDQILEYNGTDLRRSTAEYAAFELAKPADKVTALVQYNIHKFNQIKDIPGDSFYIRVGFDRHVESNEAELSFNKDDVLYVDNTMFRGVSGQWRAWKLDEYGCRVQCGVIPSQMKVEEEIRLNGDASEDTSSNRRSSTSYRRSFFKRIKPRNSSRDSKELASFSNTHLSLYLEPINDDSPISYQRVERLDYPFRPVLVIGALNEYVVDKLISDFPEQFHRCIVNQMKCSKEEIEMRLNNNQIIEYRRRGSLFECVSLEAAKDNKESHCILDVNLSAVERLHRNQIYPIVFLLKFKSAKQIKEIKDSRYGSDKFSAKQAKEMYEHSLKLESEYRQYISVVIQGVNITHMSTQIKTAVDVEQKKILWVPRHS</sequence>
<gene>
    <name evidence="5" type="ORF">PVAND_005662</name>
</gene>
<evidence type="ECO:0000259" key="4">
    <source>
        <dbReference type="PROSITE" id="PS50106"/>
    </source>
</evidence>
<dbReference type="SUPFAM" id="SSF50044">
    <property type="entry name" value="SH3-domain"/>
    <property type="match status" value="1"/>
</dbReference>
<feature type="compositionally biased region" description="Low complexity" evidence="2">
    <location>
        <begin position="1088"/>
        <end position="1107"/>
    </location>
</feature>
<dbReference type="InterPro" id="IPR035537">
    <property type="entry name" value="DLG5_SH3"/>
</dbReference>
<feature type="domain" description="PDZ" evidence="4">
    <location>
        <begin position="1161"/>
        <end position="1238"/>
    </location>
</feature>
<dbReference type="CDD" id="cd06767">
    <property type="entry name" value="PDZ3_DLG5-like"/>
    <property type="match status" value="1"/>
</dbReference>
<feature type="compositionally biased region" description="Polar residues" evidence="2">
    <location>
        <begin position="449"/>
        <end position="461"/>
    </location>
</feature>